<dbReference type="EMBL" id="JADKGK010000016">
    <property type="protein sequence ID" value="MBL0003858.1"/>
    <property type="molecule type" value="Genomic_DNA"/>
</dbReference>
<dbReference type="Pfam" id="PF08659">
    <property type="entry name" value="KR"/>
    <property type="match status" value="1"/>
</dbReference>
<dbReference type="Pfam" id="PF00550">
    <property type="entry name" value="PP-binding"/>
    <property type="match status" value="1"/>
</dbReference>
<proteinExistence type="predicted"/>
<dbReference type="InterPro" id="IPR013120">
    <property type="entry name" value="FAR_NAD-bd"/>
</dbReference>
<dbReference type="InterPro" id="IPR014031">
    <property type="entry name" value="Ketoacyl_synth_C"/>
</dbReference>
<dbReference type="InterPro" id="IPR016039">
    <property type="entry name" value="Thiolase-like"/>
</dbReference>
<evidence type="ECO:0000259" key="4">
    <source>
        <dbReference type="PROSITE" id="PS50075"/>
    </source>
</evidence>
<dbReference type="Gene3D" id="3.40.50.720">
    <property type="entry name" value="NAD(P)-binding Rossmann-like Domain"/>
    <property type="match status" value="2"/>
</dbReference>
<dbReference type="Pfam" id="PF07993">
    <property type="entry name" value="NAD_binding_4"/>
    <property type="match status" value="1"/>
</dbReference>
<dbReference type="PROSITE" id="PS50075">
    <property type="entry name" value="CARRIER"/>
    <property type="match status" value="1"/>
</dbReference>
<dbReference type="InterPro" id="IPR020806">
    <property type="entry name" value="PKS_PP-bd"/>
</dbReference>
<evidence type="ECO:0000313" key="6">
    <source>
        <dbReference type="EMBL" id="MBL0003858.1"/>
    </source>
</evidence>
<dbReference type="InterPro" id="IPR014030">
    <property type="entry name" value="Ketoacyl_synth_N"/>
</dbReference>
<dbReference type="Pfam" id="PF02801">
    <property type="entry name" value="Ketoacyl-synt_C"/>
    <property type="match status" value="1"/>
</dbReference>
<evidence type="ECO:0000256" key="2">
    <source>
        <dbReference type="ARBA" id="ARBA00022553"/>
    </source>
</evidence>
<dbReference type="Pfam" id="PF00109">
    <property type="entry name" value="ketoacyl-synt"/>
    <property type="match status" value="1"/>
</dbReference>
<dbReference type="SUPFAM" id="SSF53901">
    <property type="entry name" value="Thiolase-like"/>
    <property type="match status" value="1"/>
</dbReference>
<dbReference type="CDD" id="cd08953">
    <property type="entry name" value="KR_2_SDR_x"/>
    <property type="match status" value="1"/>
</dbReference>
<dbReference type="SMART" id="SM00822">
    <property type="entry name" value="PKS_KR"/>
    <property type="match status" value="1"/>
</dbReference>
<dbReference type="GO" id="GO:0031177">
    <property type="term" value="F:phosphopantetheine binding"/>
    <property type="evidence" value="ECO:0007669"/>
    <property type="project" value="InterPro"/>
</dbReference>
<dbReference type="InterPro" id="IPR036736">
    <property type="entry name" value="ACP-like_sf"/>
</dbReference>
<dbReference type="Pfam" id="PF22621">
    <property type="entry name" value="CurL-like_PKS_C"/>
    <property type="match status" value="1"/>
</dbReference>
<dbReference type="Gene3D" id="3.40.47.10">
    <property type="match status" value="1"/>
</dbReference>
<dbReference type="SUPFAM" id="SSF51735">
    <property type="entry name" value="NAD(P)-binding Rossmann-fold domains"/>
    <property type="match status" value="3"/>
</dbReference>
<dbReference type="PROSITE" id="PS00606">
    <property type="entry name" value="KS3_1"/>
    <property type="match status" value="1"/>
</dbReference>
<feature type="domain" description="Ketosynthase family 3 (KS3)" evidence="5">
    <location>
        <begin position="39"/>
        <end position="461"/>
    </location>
</feature>
<dbReference type="InterPro" id="IPR009081">
    <property type="entry name" value="PP-bd_ACP"/>
</dbReference>
<feature type="domain" description="Carrier" evidence="4">
    <location>
        <begin position="1165"/>
        <end position="1241"/>
    </location>
</feature>
<keyword evidence="2" id="KW-0597">Phosphoprotein</keyword>
<dbReference type="InterPro" id="IPR057326">
    <property type="entry name" value="KR_dom"/>
</dbReference>
<dbReference type="PANTHER" id="PTHR43775:SF37">
    <property type="entry name" value="SI:DKEY-61P9.11"/>
    <property type="match status" value="1"/>
</dbReference>
<evidence type="ECO:0000256" key="1">
    <source>
        <dbReference type="ARBA" id="ARBA00022450"/>
    </source>
</evidence>
<dbReference type="InterPro" id="IPR013968">
    <property type="entry name" value="PKS_KR"/>
</dbReference>
<dbReference type="InterPro" id="IPR018201">
    <property type="entry name" value="Ketoacyl_synth_AS"/>
</dbReference>
<dbReference type="PROSITE" id="PS52004">
    <property type="entry name" value="KS3_2"/>
    <property type="match status" value="1"/>
</dbReference>
<dbReference type="Gene3D" id="1.10.1200.10">
    <property type="entry name" value="ACP-like"/>
    <property type="match status" value="1"/>
</dbReference>
<comment type="caution">
    <text evidence="6">The sequence shown here is derived from an EMBL/GenBank/DDBJ whole genome shotgun (WGS) entry which is preliminary data.</text>
</comment>
<keyword evidence="3" id="KW-0808">Transferase</keyword>
<dbReference type="Gene3D" id="1.10.1240.100">
    <property type="match status" value="1"/>
</dbReference>
<dbReference type="SMART" id="SM00823">
    <property type="entry name" value="PKS_PP"/>
    <property type="match status" value="1"/>
</dbReference>
<dbReference type="PANTHER" id="PTHR43775">
    <property type="entry name" value="FATTY ACID SYNTHASE"/>
    <property type="match status" value="1"/>
</dbReference>
<dbReference type="GO" id="GO:0071770">
    <property type="term" value="P:DIM/DIP cell wall layer assembly"/>
    <property type="evidence" value="ECO:0007669"/>
    <property type="project" value="TreeGrafter"/>
</dbReference>
<organism evidence="6 7">
    <name type="scientific">Candidatus Phosphoribacter hodrii</name>
    <dbReference type="NCBI Taxonomy" id="2953743"/>
    <lineage>
        <taxon>Bacteria</taxon>
        <taxon>Bacillati</taxon>
        <taxon>Actinomycetota</taxon>
        <taxon>Actinomycetes</taxon>
        <taxon>Micrococcales</taxon>
        <taxon>Dermatophilaceae</taxon>
        <taxon>Candidatus Phosphoribacter</taxon>
    </lineage>
</organism>
<dbReference type="Proteomes" id="UP000886632">
    <property type="component" value="Unassembled WGS sequence"/>
</dbReference>
<reference evidence="6" key="1">
    <citation type="submission" date="2020-10" db="EMBL/GenBank/DDBJ databases">
        <title>Connecting structure to function with the recovery of over 1000 high-quality activated sludge metagenome-assembled genomes encoding full-length rRNA genes using long-read sequencing.</title>
        <authorList>
            <person name="Singleton C.M."/>
            <person name="Petriglieri F."/>
            <person name="Kristensen J.M."/>
            <person name="Kirkegaard R.H."/>
            <person name="Michaelsen T.Y."/>
            <person name="Andersen M.H."/>
            <person name="Karst S.M."/>
            <person name="Dueholm M.S."/>
            <person name="Nielsen P.H."/>
            <person name="Albertsen M."/>
        </authorList>
    </citation>
    <scope>NUCLEOTIDE SEQUENCE</scope>
    <source>
        <strain evidence="6">Ribe_18-Q3-R11-54_MAXAC.001</strain>
    </source>
</reference>
<dbReference type="SMART" id="SM00825">
    <property type="entry name" value="PKS_KS"/>
    <property type="match status" value="1"/>
</dbReference>
<dbReference type="GO" id="GO:0004312">
    <property type="term" value="F:fatty acid synthase activity"/>
    <property type="evidence" value="ECO:0007669"/>
    <property type="project" value="TreeGrafter"/>
</dbReference>
<name>A0A9D7T8Y4_9MICO</name>
<evidence type="ECO:0000259" key="5">
    <source>
        <dbReference type="PROSITE" id="PS52004"/>
    </source>
</evidence>
<accession>A0A9D7T8Y4</accession>
<dbReference type="CDD" id="cd00833">
    <property type="entry name" value="PKS"/>
    <property type="match status" value="1"/>
</dbReference>
<dbReference type="InterPro" id="IPR050091">
    <property type="entry name" value="PKS_NRPS_Biosynth_Enz"/>
</dbReference>
<dbReference type="SMART" id="SM01294">
    <property type="entry name" value="PKS_PP_betabranch"/>
    <property type="match status" value="1"/>
</dbReference>
<sequence>MTISTKDINAFLLQAARDGVIDRGMGAAILKQVNAKRRRTDIAIVGLECAFSQATTKEQFWANLVQGRTSIRTMPRARANDVEDSLGITRSDEHAHYSAMGYLPQIAEFDASFFRISPKEALVIDPKQRLFLQVLYRAFEDAGYGGAALTGTKTGVYVGVDHLNDTEFPYKALVKEPGMLAQTGAMPGLMAGRPSYLFDLSGPAVVFDTACSSSLVALHAACEGLYAGECDMAVAGGVNVSIYTRGGTNFQSVESGGGAVRTFDRRASGTNWGEGVAAMVLKRLDDAISDGDHVYAVVKAVALNNDGATNGVTAPSSEAQERVIVQAWKDADIDPGQLSYLEAHGTGTTVGDRIEMRALTNAFERFTTKRQFCGLGTAKPNIGHAVAASGMAGLFKVVMAMEHGTLPPSVNFEEPNPEIGFANSPMFMVDSPLPWPKDTARLAGVSSFGFSGTNSHAVLASPPPQTSPSVGDGLEVLTLSTHARTLWPALLDAYLEHLQAHPDSSLADLCYTANTGRRHSKWRVALTVATVEDLVAGLTDLRAQVAAGADLGAEPRTEGRNEAFAEMSAAVDRYLQSGRTDRATLERVAELYRTGIDTDWRTFYSGSPRKRLALPGSPLLPTRFWAEHSDQPTPTGAASLWQQTGRAQAARPVTSTTDWALADALVAPTPELLAGSWLVLRDAGPTGDRVTAYLNDAGARVVEVTANDRGEYVGGDDRYTLDPDRPQDLDLLVEDLKRTEAVPTHVVYLWSLDAPDGDLRNRPFDTLVAMMRAVSGLLGGQTSALTIVTSGAFGFDGQPSPSALVAGAAIVAAHEYPKLAIRHVDTDLDAEAATLAARILAEAIGGSEPSPIAYRGDARLTRRHRSVEIADGSGGCALRSGVYLLTGGLGGIGEALAEHLLSTHHASVVLTGRTALPNETEWPTVSVATHGTEVAARIATMVALRRHEVPVEYHAVDLTDLTAMSALIDDVEVRLGPITGVFHLAGVASGRMIHFLTPGTSAPVLEPKVDGTLVLDQVFADRDVEFVMLFSSVLAILGPTGSSEYAAACSFEDAYARAARIRYPQRRTLSVNWDRWAHVGMAARSEAQAPQGTAAARMMADGLTLEDGIGFIDPLLRSALVNVAVTSQSIDEMRAVLEGSDDAVLGEGHGEPKFDRPELSADFVAPRTDVEANMAAMWEGVFSIRGIGVNDSFYELGGDSLHAISLTSVLNQAYPVEVTDLYAYPTIAELAAYVGGMGGSADLREQLQEVGRWFIDGGWRREGNAHIAERRDAYAAHVPLASTLGAALDTDAVTYREVLVLGATGFVGVHLLHEVLQETTASVHVLVRPGGAGPAERLRAAYTRFFSDDDFRWHQPRIHLLVGDAAQPHFGLAEQDYEGLAGRIDCVLNSAGKVDHVGRRDDFVGPNVSAVRQILEFAATGIAKDIHHVSTRGVMGLMPGNDEIFTEFDDNLGQQPVNAYTDTKLEAELLLHEARRAGQVVTIYRLNAITGDSGDGTFQENIDQNAFYLQMRALYRFACLPQGDLRLWDFTPVDAACRRLVALMGHRSLHGQTYHLLRSTKVGVPEFAAAFAAIGQEKPMVTVAEFMDYLAENYDGSPITPFVREFVLHSKLVEIPQLAGYDIVTDWTRAVLEHLGMPFDEDVDRDVLTTVRYARDSGFLDAVARPPAAIANPPAPDFLTPAGVL</sequence>
<keyword evidence="1" id="KW-0596">Phosphopantetheine</keyword>
<evidence type="ECO:0000256" key="3">
    <source>
        <dbReference type="ARBA" id="ARBA00022679"/>
    </source>
</evidence>
<dbReference type="InterPro" id="IPR020841">
    <property type="entry name" value="PKS_Beta-ketoAc_synthase_dom"/>
</dbReference>
<gene>
    <name evidence="6" type="ORF">IPP00_07640</name>
</gene>
<dbReference type="InterPro" id="IPR036291">
    <property type="entry name" value="NAD(P)-bd_dom_sf"/>
</dbReference>
<dbReference type="SUPFAM" id="SSF47336">
    <property type="entry name" value="ACP-like"/>
    <property type="match status" value="1"/>
</dbReference>
<dbReference type="GO" id="GO:0006633">
    <property type="term" value="P:fatty acid biosynthetic process"/>
    <property type="evidence" value="ECO:0007669"/>
    <property type="project" value="InterPro"/>
</dbReference>
<protein>
    <submittedName>
        <fullName evidence="6">SDR family oxidoreductase</fullName>
    </submittedName>
</protein>
<evidence type="ECO:0000313" key="7">
    <source>
        <dbReference type="Proteomes" id="UP000886632"/>
    </source>
</evidence>
<dbReference type="GO" id="GO:0005737">
    <property type="term" value="C:cytoplasm"/>
    <property type="evidence" value="ECO:0007669"/>
    <property type="project" value="TreeGrafter"/>
</dbReference>
<dbReference type="GO" id="GO:0005886">
    <property type="term" value="C:plasma membrane"/>
    <property type="evidence" value="ECO:0007669"/>
    <property type="project" value="TreeGrafter"/>
</dbReference>
<dbReference type="GO" id="GO:0004315">
    <property type="term" value="F:3-oxoacyl-[acyl-carrier-protein] synthase activity"/>
    <property type="evidence" value="ECO:0007669"/>
    <property type="project" value="InterPro"/>
</dbReference>